<keyword evidence="3 6" id="KW-0479">Metal-binding</keyword>
<organism evidence="10 11">
    <name type="scientific">Haloactinospora alba</name>
    <dbReference type="NCBI Taxonomy" id="405555"/>
    <lineage>
        <taxon>Bacteria</taxon>
        <taxon>Bacillati</taxon>
        <taxon>Actinomycetota</taxon>
        <taxon>Actinomycetes</taxon>
        <taxon>Streptosporangiales</taxon>
        <taxon>Nocardiopsidaceae</taxon>
        <taxon>Haloactinospora</taxon>
    </lineage>
</organism>
<dbReference type="GO" id="GO:0016616">
    <property type="term" value="F:oxidoreductase activity, acting on the CH-OH group of donors, NAD or NADP as acceptor"/>
    <property type="evidence" value="ECO:0007669"/>
    <property type="project" value="InterPro"/>
</dbReference>
<keyword evidence="5" id="KW-0560">Oxidoreductase</keyword>
<proteinExistence type="inferred from homology"/>
<dbReference type="PANTHER" id="PTHR43161:SF9">
    <property type="entry name" value="SORBITOL DEHYDROGENASE"/>
    <property type="match status" value="1"/>
</dbReference>
<dbReference type="Gene3D" id="3.40.50.720">
    <property type="entry name" value="NAD(P)-binding Rossmann-like Domain"/>
    <property type="match status" value="1"/>
</dbReference>
<dbReference type="Pfam" id="PF08240">
    <property type="entry name" value="ADH_N"/>
    <property type="match status" value="1"/>
</dbReference>
<keyword evidence="11" id="KW-1185">Reference proteome</keyword>
<evidence type="ECO:0000256" key="7">
    <source>
        <dbReference type="SAM" id="MobiDB-lite"/>
    </source>
</evidence>
<dbReference type="Pfam" id="PF00107">
    <property type="entry name" value="ADH_zinc_N"/>
    <property type="match status" value="1"/>
</dbReference>
<evidence type="ECO:0000256" key="4">
    <source>
        <dbReference type="ARBA" id="ARBA00022833"/>
    </source>
</evidence>
<dbReference type="SUPFAM" id="SSF50129">
    <property type="entry name" value="GroES-like"/>
    <property type="match status" value="1"/>
</dbReference>
<dbReference type="PANTHER" id="PTHR43161">
    <property type="entry name" value="SORBITOL DEHYDROGENASE"/>
    <property type="match status" value="1"/>
</dbReference>
<evidence type="ECO:0000259" key="9">
    <source>
        <dbReference type="Pfam" id="PF08240"/>
    </source>
</evidence>
<comment type="caution">
    <text evidence="10">The sequence shown here is derived from an EMBL/GenBank/DDBJ whole genome shotgun (WGS) entry which is preliminary data.</text>
</comment>
<protein>
    <submittedName>
        <fullName evidence="10">L-iditol 2-dehydrogenase</fullName>
    </submittedName>
</protein>
<keyword evidence="4 6" id="KW-0862">Zinc</keyword>
<evidence type="ECO:0000256" key="6">
    <source>
        <dbReference type="RuleBase" id="RU361277"/>
    </source>
</evidence>
<accession>A0A543N9D6</accession>
<evidence type="ECO:0000256" key="3">
    <source>
        <dbReference type="ARBA" id="ARBA00022723"/>
    </source>
</evidence>
<evidence type="ECO:0000256" key="2">
    <source>
        <dbReference type="ARBA" id="ARBA00008072"/>
    </source>
</evidence>
<feature type="region of interest" description="Disordered" evidence="7">
    <location>
        <begin position="1"/>
        <end position="34"/>
    </location>
</feature>
<dbReference type="InterPro" id="IPR013149">
    <property type="entry name" value="ADH-like_C"/>
</dbReference>
<dbReference type="InterPro" id="IPR011032">
    <property type="entry name" value="GroES-like_sf"/>
</dbReference>
<dbReference type="GO" id="GO:0008270">
    <property type="term" value="F:zinc ion binding"/>
    <property type="evidence" value="ECO:0007669"/>
    <property type="project" value="InterPro"/>
</dbReference>
<evidence type="ECO:0000256" key="1">
    <source>
        <dbReference type="ARBA" id="ARBA00001947"/>
    </source>
</evidence>
<feature type="domain" description="Alcohol dehydrogenase-like C-terminal" evidence="8">
    <location>
        <begin position="226"/>
        <end position="347"/>
    </location>
</feature>
<comment type="similarity">
    <text evidence="2 6">Belongs to the zinc-containing alcohol dehydrogenase family.</text>
</comment>
<dbReference type="CDD" id="cd05285">
    <property type="entry name" value="sorbitol_DH"/>
    <property type="match status" value="1"/>
</dbReference>
<evidence type="ECO:0000259" key="8">
    <source>
        <dbReference type="Pfam" id="PF00107"/>
    </source>
</evidence>
<dbReference type="InterPro" id="IPR045306">
    <property type="entry name" value="SDH-like"/>
</dbReference>
<dbReference type="EMBL" id="VFQC01000002">
    <property type="protein sequence ID" value="TQN28453.1"/>
    <property type="molecule type" value="Genomic_DNA"/>
</dbReference>
<sequence>MSRPYPPRATTLRPTGEAGPARIPFPEGRASEAGVGTRRRVLVSRPMVPTSMRASVLRAAGDVATEERPVPVPGPREVLVRVTAVGTCGSDTHYYEHGRLGPFVVEEPLVLGHEAGGVVAACGAEASRHTPGQRVALEPGVPCFTCALCRQGRYNLCPEMRFFATPPVDGAFCEYVALHEEFVHPVPDTLSDEAAGLVEPLSVGVWANRRAGVAPGARVLVTGAGPVGLIAAQTARAFGATDVTVTDVSQRRLELAAELGASATVDAGRTPLPESGVCPDVLLECSGVPAAASEAIGTVDRAGRVVLVGMGGAELSLPLSHVQNFEIEVTGTFRYANTWPAAIALAASGRVELDRLVTHRYGLEGVADALTVSARDETAVKAVVHPQE</sequence>
<gene>
    <name evidence="10" type="ORF">FHX37_3798</name>
</gene>
<dbReference type="PROSITE" id="PS00059">
    <property type="entry name" value="ADH_ZINC"/>
    <property type="match status" value="1"/>
</dbReference>
<evidence type="ECO:0000313" key="10">
    <source>
        <dbReference type="EMBL" id="TQN28453.1"/>
    </source>
</evidence>
<reference evidence="10 11" key="1">
    <citation type="submission" date="2019-06" db="EMBL/GenBank/DDBJ databases">
        <title>Sequencing the genomes of 1000 actinobacteria strains.</title>
        <authorList>
            <person name="Klenk H.-P."/>
        </authorList>
    </citation>
    <scope>NUCLEOTIDE SEQUENCE [LARGE SCALE GENOMIC DNA]</scope>
    <source>
        <strain evidence="10 11">DSM 45015</strain>
    </source>
</reference>
<dbReference type="InterPro" id="IPR002328">
    <property type="entry name" value="ADH_Zn_CS"/>
</dbReference>
<dbReference type="SUPFAM" id="SSF51735">
    <property type="entry name" value="NAD(P)-binding Rossmann-fold domains"/>
    <property type="match status" value="1"/>
</dbReference>
<comment type="cofactor">
    <cofactor evidence="1 6">
        <name>Zn(2+)</name>
        <dbReference type="ChEBI" id="CHEBI:29105"/>
    </cofactor>
</comment>
<dbReference type="InterPro" id="IPR013154">
    <property type="entry name" value="ADH-like_N"/>
</dbReference>
<dbReference type="AlphaFoldDB" id="A0A543N9D6"/>
<evidence type="ECO:0000256" key="5">
    <source>
        <dbReference type="ARBA" id="ARBA00023002"/>
    </source>
</evidence>
<evidence type="ECO:0000313" key="11">
    <source>
        <dbReference type="Proteomes" id="UP000317422"/>
    </source>
</evidence>
<dbReference type="Gene3D" id="3.90.180.10">
    <property type="entry name" value="Medium-chain alcohol dehydrogenases, catalytic domain"/>
    <property type="match status" value="1"/>
</dbReference>
<name>A0A543N9D6_9ACTN</name>
<dbReference type="InterPro" id="IPR036291">
    <property type="entry name" value="NAD(P)-bd_dom_sf"/>
</dbReference>
<dbReference type="Proteomes" id="UP000317422">
    <property type="component" value="Unassembled WGS sequence"/>
</dbReference>
<feature type="domain" description="Alcohol dehydrogenase-like N-terminal" evidence="9">
    <location>
        <begin position="74"/>
        <end position="188"/>
    </location>
</feature>